<evidence type="ECO:0000256" key="7">
    <source>
        <dbReference type="ARBA" id="ARBA00022889"/>
    </source>
</evidence>
<dbReference type="PRINTS" id="PR00205">
    <property type="entry name" value="CADHERIN"/>
</dbReference>
<keyword evidence="3" id="KW-0812">Transmembrane</keyword>
<dbReference type="GO" id="GO:0005912">
    <property type="term" value="C:adherens junction"/>
    <property type="evidence" value="ECO:0007669"/>
    <property type="project" value="TreeGrafter"/>
</dbReference>
<proteinExistence type="predicted"/>
<comment type="subcellular location">
    <subcellularLocation>
        <location evidence="1">Cell membrane</location>
        <topology evidence="1">Single-pass type I membrane protein</topology>
    </subcellularLocation>
</comment>
<keyword evidence="8" id="KW-1133">Transmembrane helix</keyword>
<gene>
    <name evidence="13" type="ORF">Celaphus_00004278</name>
</gene>
<evidence type="ECO:0000259" key="12">
    <source>
        <dbReference type="PROSITE" id="PS50268"/>
    </source>
</evidence>
<dbReference type="PROSITE" id="PS50268">
    <property type="entry name" value="CADHERIN_2"/>
    <property type="match status" value="3"/>
</dbReference>
<evidence type="ECO:0000256" key="1">
    <source>
        <dbReference type="ARBA" id="ARBA00004251"/>
    </source>
</evidence>
<evidence type="ECO:0000256" key="8">
    <source>
        <dbReference type="ARBA" id="ARBA00022989"/>
    </source>
</evidence>
<evidence type="ECO:0000256" key="9">
    <source>
        <dbReference type="ARBA" id="ARBA00023136"/>
    </source>
</evidence>
<dbReference type="InterPro" id="IPR015919">
    <property type="entry name" value="Cadherin-like_sf"/>
</dbReference>
<evidence type="ECO:0000256" key="10">
    <source>
        <dbReference type="ARBA" id="ARBA00023180"/>
    </source>
</evidence>
<dbReference type="CDD" id="cd11304">
    <property type="entry name" value="Cadherin_repeat"/>
    <property type="match status" value="3"/>
</dbReference>
<keyword evidence="10" id="KW-0325">Glycoprotein</keyword>
<dbReference type="InterPro" id="IPR002126">
    <property type="entry name" value="Cadherin-like_dom"/>
</dbReference>
<dbReference type="InterPro" id="IPR020894">
    <property type="entry name" value="Cadherin_CS"/>
</dbReference>
<dbReference type="GO" id="GO:0044331">
    <property type="term" value="P:cell-cell adhesion mediated by cadherin"/>
    <property type="evidence" value="ECO:0007669"/>
    <property type="project" value="TreeGrafter"/>
</dbReference>
<evidence type="ECO:0000313" key="14">
    <source>
        <dbReference type="Proteomes" id="UP000242450"/>
    </source>
</evidence>
<dbReference type="SMART" id="SM00112">
    <property type="entry name" value="CA"/>
    <property type="match status" value="3"/>
</dbReference>
<dbReference type="GO" id="GO:0005737">
    <property type="term" value="C:cytoplasm"/>
    <property type="evidence" value="ECO:0007669"/>
    <property type="project" value="TreeGrafter"/>
</dbReference>
<organism evidence="13 14">
    <name type="scientific">Cervus elaphus hippelaphus</name>
    <name type="common">European red deer</name>
    <dbReference type="NCBI Taxonomy" id="46360"/>
    <lineage>
        <taxon>Eukaryota</taxon>
        <taxon>Metazoa</taxon>
        <taxon>Chordata</taxon>
        <taxon>Craniata</taxon>
        <taxon>Vertebrata</taxon>
        <taxon>Euteleostomi</taxon>
        <taxon>Mammalia</taxon>
        <taxon>Eutheria</taxon>
        <taxon>Laurasiatheria</taxon>
        <taxon>Artiodactyla</taxon>
        <taxon>Ruminantia</taxon>
        <taxon>Pecora</taxon>
        <taxon>Cervidae</taxon>
        <taxon>Cervinae</taxon>
        <taxon>Cervus</taxon>
    </lineage>
</organism>
<protein>
    <submittedName>
        <fullName evidence="13">CDH3</fullName>
    </submittedName>
</protein>
<keyword evidence="14" id="KW-1185">Reference proteome</keyword>
<dbReference type="FunFam" id="2.60.40.60:FF:000019">
    <property type="entry name" value="Cadherin 2"/>
    <property type="match status" value="1"/>
</dbReference>
<evidence type="ECO:0000256" key="2">
    <source>
        <dbReference type="ARBA" id="ARBA00022475"/>
    </source>
</evidence>
<keyword evidence="2" id="KW-1003">Cell membrane</keyword>
<evidence type="ECO:0000256" key="11">
    <source>
        <dbReference type="PROSITE-ProRule" id="PRU00043"/>
    </source>
</evidence>
<evidence type="ECO:0000313" key="13">
    <source>
        <dbReference type="EMBL" id="OWK16144.1"/>
    </source>
</evidence>
<reference evidence="13 14" key="1">
    <citation type="journal article" date="2018" name="Mol. Genet. Genomics">
        <title>The red deer Cervus elaphus genome CerEla1.0: sequencing, annotating, genes, and chromosomes.</title>
        <authorList>
            <person name="Bana N.A."/>
            <person name="Nyiri A."/>
            <person name="Nagy J."/>
            <person name="Frank K."/>
            <person name="Nagy T."/>
            <person name="Steger V."/>
            <person name="Schiller M."/>
            <person name="Lakatos P."/>
            <person name="Sugar L."/>
            <person name="Horn P."/>
            <person name="Barta E."/>
            <person name="Orosz L."/>
        </authorList>
    </citation>
    <scope>NUCLEOTIDE SEQUENCE [LARGE SCALE GENOMIC DNA]</scope>
    <source>
        <strain evidence="13">Hungarian</strain>
    </source>
</reference>
<dbReference type="Gene3D" id="2.60.40.60">
    <property type="entry name" value="Cadherins"/>
    <property type="match status" value="4"/>
</dbReference>
<dbReference type="GO" id="GO:0000902">
    <property type="term" value="P:cell morphogenesis"/>
    <property type="evidence" value="ECO:0007669"/>
    <property type="project" value="TreeGrafter"/>
</dbReference>
<feature type="domain" description="Cadherin" evidence="12">
    <location>
        <begin position="226"/>
        <end position="320"/>
    </location>
</feature>
<keyword evidence="4" id="KW-0479">Metal-binding</keyword>
<dbReference type="Proteomes" id="UP000242450">
    <property type="component" value="Chromosome 4"/>
</dbReference>
<accession>A0A212DDC6</accession>
<evidence type="ECO:0000256" key="4">
    <source>
        <dbReference type="ARBA" id="ARBA00022723"/>
    </source>
</evidence>
<dbReference type="FunFam" id="2.60.40.60:FF:000027">
    <property type="entry name" value="Cadherin 2"/>
    <property type="match status" value="1"/>
</dbReference>
<feature type="domain" description="Cadherin" evidence="12">
    <location>
        <begin position="114"/>
        <end position="225"/>
    </location>
</feature>
<dbReference type="GO" id="GO:0016477">
    <property type="term" value="P:cell migration"/>
    <property type="evidence" value="ECO:0007669"/>
    <property type="project" value="TreeGrafter"/>
</dbReference>
<dbReference type="GO" id="GO:0007043">
    <property type="term" value="P:cell-cell junction assembly"/>
    <property type="evidence" value="ECO:0007669"/>
    <property type="project" value="TreeGrafter"/>
</dbReference>
<dbReference type="GO" id="GO:0008013">
    <property type="term" value="F:beta-catenin binding"/>
    <property type="evidence" value="ECO:0007669"/>
    <property type="project" value="TreeGrafter"/>
</dbReference>
<dbReference type="PANTHER" id="PTHR24027:SF446">
    <property type="entry name" value="CADHERIN-3"/>
    <property type="match status" value="1"/>
</dbReference>
<keyword evidence="9" id="KW-0472">Membrane</keyword>
<keyword evidence="6 11" id="KW-0106">Calcium</keyword>
<dbReference type="OrthoDB" id="6079678at2759"/>
<feature type="domain" description="Cadherin" evidence="12">
    <location>
        <begin position="1"/>
        <end position="113"/>
    </location>
</feature>
<dbReference type="GO" id="GO:0034332">
    <property type="term" value="P:adherens junction organization"/>
    <property type="evidence" value="ECO:0007669"/>
    <property type="project" value="TreeGrafter"/>
</dbReference>
<dbReference type="GO" id="GO:0016342">
    <property type="term" value="C:catenin complex"/>
    <property type="evidence" value="ECO:0007669"/>
    <property type="project" value="TreeGrafter"/>
</dbReference>
<dbReference type="GO" id="GO:0016339">
    <property type="term" value="P:calcium-dependent cell-cell adhesion via plasma membrane cell adhesion molecules"/>
    <property type="evidence" value="ECO:0007669"/>
    <property type="project" value="TreeGrafter"/>
</dbReference>
<dbReference type="GO" id="GO:0005509">
    <property type="term" value="F:calcium ion binding"/>
    <property type="evidence" value="ECO:0007669"/>
    <property type="project" value="UniProtKB-UniRule"/>
</dbReference>
<keyword evidence="7" id="KW-0130">Cell adhesion</keyword>
<dbReference type="AlphaFoldDB" id="A0A212DDC6"/>
<dbReference type="GO" id="GO:0007156">
    <property type="term" value="P:homophilic cell adhesion via plasma membrane adhesion molecules"/>
    <property type="evidence" value="ECO:0007669"/>
    <property type="project" value="InterPro"/>
</dbReference>
<keyword evidence="5" id="KW-0677">Repeat</keyword>
<evidence type="ECO:0000256" key="5">
    <source>
        <dbReference type="ARBA" id="ARBA00022737"/>
    </source>
</evidence>
<dbReference type="InterPro" id="IPR039808">
    <property type="entry name" value="Cadherin"/>
</dbReference>
<evidence type="ECO:0000256" key="3">
    <source>
        <dbReference type="ARBA" id="ARBA00022692"/>
    </source>
</evidence>
<dbReference type="PROSITE" id="PS00232">
    <property type="entry name" value="CADHERIN_1"/>
    <property type="match status" value="2"/>
</dbReference>
<sequence length="372" mass="40748">MQVTATDEDDAINTYNGVVAYSIYSQEPKDPHDLMFTVHRSTGTISVISSGLDREWASKGSGEHWKGETFPSLHRVPEYTLTIQATDMDGDGSSTTAMAIVEILDANDNAPVFDPQKYEARVPENAVSHEVQRLTVTDLDAPNSPAWHATYRIVGGDNGDHFTITTDPESNQGILTTKKGLDFEAKTQHTLYVEVINEVPFVVKLPTSTATVVVHVEDVNEPPVFVPPSKVIEVQEGISNGEPVCAYTARDPDKGSQKIRDPAGWLAMDPDSGQVTAAGVLDREDEQFVRNNIYEVMVLATDDGTLLLTLMDINDHGPVPEPRQITICNQSPVPQVLNITDKDLSPHTAPFQAQLAHDSDVYWTAEVNEKGN</sequence>
<dbReference type="PANTHER" id="PTHR24027">
    <property type="entry name" value="CADHERIN-23"/>
    <property type="match status" value="1"/>
</dbReference>
<evidence type="ECO:0000256" key="6">
    <source>
        <dbReference type="ARBA" id="ARBA00022837"/>
    </source>
</evidence>
<dbReference type="Pfam" id="PF00028">
    <property type="entry name" value="Cadherin"/>
    <property type="match status" value="3"/>
</dbReference>
<dbReference type="SUPFAM" id="SSF49313">
    <property type="entry name" value="Cadherin-like"/>
    <property type="match status" value="3"/>
</dbReference>
<dbReference type="GO" id="GO:0045296">
    <property type="term" value="F:cadherin binding"/>
    <property type="evidence" value="ECO:0007669"/>
    <property type="project" value="TreeGrafter"/>
</dbReference>
<name>A0A212DDC6_CEREH</name>
<dbReference type="EMBL" id="MKHE01000004">
    <property type="protein sequence ID" value="OWK16144.1"/>
    <property type="molecule type" value="Genomic_DNA"/>
</dbReference>
<comment type="caution">
    <text evidence="13">The sequence shown here is derived from an EMBL/GenBank/DDBJ whole genome shotgun (WGS) entry which is preliminary data.</text>
</comment>